<keyword evidence="10" id="KW-0472">Membrane</keyword>
<dbReference type="Pfam" id="PF02518">
    <property type="entry name" value="HATPase_c"/>
    <property type="match status" value="1"/>
</dbReference>
<evidence type="ECO:0000256" key="10">
    <source>
        <dbReference type="SAM" id="Phobius"/>
    </source>
</evidence>
<dbReference type="CDD" id="cd16922">
    <property type="entry name" value="HATPase_EvgS-ArcB-TorS-like"/>
    <property type="match status" value="1"/>
</dbReference>
<evidence type="ECO:0000256" key="2">
    <source>
        <dbReference type="ARBA" id="ARBA00004651"/>
    </source>
</evidence>
<evidence type="ECO:0000259" key="11">
    <source>
        <dbReference type="PROSITE" id="PS50109"/>
    </source>
</evidence>
<dbReference type="PRINTS" id="PR00344">
    <property type="entry name" value="BCTRLSENSOR"/>
</dbReference>
<evidence type="ECO:0000256" key="1">
    <source>
        <dbReference type="ARBA" id="ARBA00000085"/>
    </source>
</evidence>
<keyword evidence="5" id="KW-0597">Phosphoprotein</keyword>
<evidence type="ECO:0000256" key="9">
    <source>
        <dbReference type="ARBA" id="ARBA00022989"/>
    </source>
</evidence>
<reference evidence="13 14" key="1">
    <citation type="submission" date="2021-04" db="EMBL/GenBank/DDBJ databases">
        <title>Magnetospirillum sulfuroxidans sp. nov., a facultative chemolithoautotrophic sulfur-oxidizing alphaproteobacterium isolated from freshwater sediment and proposals for Paramagetospirillum gen. nov., and Magnetospirillaceae fam. nov.</title>
        <authorList>
            <person name="Koziaeva V."/>
            <person name="Geelhoed J.S."/>
            <person name="Sorokin D.Y."/>
            <person name="Grouzdev D.S."/>
        </authorList>
    </citation>
    <scope>NUCLEOTIDE SEQUENCE [LARGE SCALE GENOMIC DNA]</scope>
    <source>
        <strain evidence="13 14">J10</strain>
    </source>
</reference>
<dbReference type="Gene3D" id="3.30.450.20">
    <property type="entry name" value="PAS domain"/>
    <property type="match status" value="1"/>
</dbReference>
<keyword evidence="8 13" id="KW-0418">Kinase</keyword>
<dbReference type="PANTHER" id="PTHR43047">
    <property type="entry name" value="TWO-COMPONENT HISTIDINE PROTEIN KINASE"/>
    <property type="match status" value="1"/>
</dbReference>
<dbReference type="Pfam" id="PF00512">
    <property type="entry name" value="HisKA"/>
    <property type="match status" value="1"/>
</dbReference>
<name>A0ABS5IHY4_9PROT</name>
<dbReference type="InterPro" id="IPR005467">
    <property type="entry name" value="His_kinase_dom"/>
</dbReference>
<dbReference type="EC" id="2.7.13.3" evidence="3"/>
<dbReference type="InterPro" id="IPR003660">
    <property type="entry name" value="HAMP_dom"/>
</dbReference>
<dbReference type="SMART" id="SM00387">
    <property type="entry name" value="HATPase_c"/>
    <property type="match status" value="1"/>
</dbReference>
<dbReference type="InterPro" id="IPR029151">
    <property type="entry name" value="Sensor-like_sf"/>
</dbReference>
<sequence length="844" mass="92298">MLSRSGLGIRSKLIGIFVLIKVIPLVLLAWFAWQGQVWLAERVSGSVVGMVQQMRETAEAVANTTTNAAITALDAAARESMERMTTDVARSVATFLYDRDRDIASAALLAPEAGGYRRFLAARTRAVERPHPWVMAPDGSGWVPGPEATPRYDVPPAQPSLPEQARNFNYRHPDTVGVLTDLPLFMEMTFVGLDGKEQVKVVTSDQLSPLLRDVSRRENTYLKAETYFPALQALKPGEIYVSDVIGAYVQSPVIGPYTPAAAQKRGIAFAPEQAGYAGVENPVGKRFQGIIRWATPVQHDGKIVGWVTLALDHNHLMEFTDHILPAGDRYSPIPDATSGNYAFIWDYKGRSIVHPRHYFITGYDPETGEPAPPWMDQALYDGWKASGKPVADYLAGVPPFDNQSWDKKGAAEQVKDGTLGLDCRYLNHAPQCIGWMDLTQNGGSGSFDIFWSGLWKLTTAAAIPYRTGQYGQSPRGFGFVTIGANVDDFHRAATESKQAADRIVAEHDRDLQTQLDAVLALVGAQVRTMAQQLTASTVMMGAVVVVIAIWMASFLTRRITTVVQGIRRFEDGDMAYRLPVQSTDEMGVLASSFNDMADRVGESFQRAEEARLRAEEASRMKSEFLASMSHELRTPLNGIIGFAELLKDDAEDEDARENAEVIEKSGRHLLNLVNTILDVAKIEAGAMSLVREAVDMRALVAEVAAIHQSGAVAKGLDFQVSLADDLPPTLWIDPVRVRQVLHNLLSNAVKFTPSGHVHTAVLLADHAVALRVSDSGPGIAEDLQSKIFEKFHQGDAFLTRSHGGTGLGLTLARHLVELMGGKMELDSVVGRGSVFIFTLPVDRS</sequence>
<evidence type="ECO:0000256" key="5">
    <source>
        <dbReference type="ARBA" id="ARBA00022553"/>
    </source>
</evidence>
<keyword evidence="4" id="KW-1003">Cell membrane</keyword>
<dbReference type="Proteomes" id="UP000680714">
    <property type="component" value="Unassembled WGS sequence"/>
</dbReference>
<dbReference type="SUPFAM" id="SSF158472">
    <property type="entry name" value="HAMP domain-like"/>
    <property type="match status" value="1"/>
</dbReference>
<feature type="domain" description="Histidine kinase" evidence="11">
    <location>
        <begin position="627"/>
        <end position="843"/>
    </location>
</feature>
<dbReference type="SUPFAM" id="SSF55874">
    <property type="entry name" value="ATPase domain of HSP90 chaperone/DNA topoisomerase II/histidine kinase"/>
    <property type="match status" value="1"/>
</dbReference>
<dbReference type="PROSITE" id="PS50885">
    <property type="entry name" value="HAMP"/>
    <property type="match status" value="1"/>
</dbReference>
<dbReference type="InterPro" id="IPR003661">
    <property type="entry name" value="HisK_dim/P_dom"/>
</dbReference>
<keyword evidence="6" id="KW-0808">Transferase</keyword>
<gene>
    <name evidence="13" type="ORF">KEC16_16735</name>
</gene>
<dbReference type="Gene3D" id="3.30.565.10">
    <property type="entry name" value="Histidine kinase-like ATPase, C-terminal domain"/>
    <property type="match status" value="1"/>
</dbReference>
<evidence type="ECO:0000256" key="4">
    <source>
        <dbReference type="ARBA" id="ARBA00022475"/>
    </source>
</evidence>
<dbReference type="RefSeq" id="WP_211551047.1">
    <property type="nucleotide sequence ID" value="NZ_JAGTUF010000022.1"/>
</dbReference>
<dbReference type="InterPro" id="IPR036890">
    <property type="entry name" value="HATPase_C_sf"/>
</dbReference>
<dbReference type="SUPFAM" id="SSF47384">
    <property type="entry name" value="Homodimeric domain of signal transducing histidine kinase"/>
    <property type="match status" value="1"/>
</dbReference>
<evidence type="ECO:0000313" key="14">
    <source>
        <dbReference type="Proteomes" id="UP000680714"/>
    </source>
</evidence>
<feature type="domain" description="HAMP" evidence="12">
    <location>
        <begin position="553"/>
        <end position="605"/>
    </location>
</feature>
<keyword evidence="7 10" id="KW-0812">Transmembrane</keyword>
<dbReference type="SMART" id="SM00304">
    <property type="entry name" value="HAMP"/>
    <property type="match status" value="1"/>
</dbReference>
<evidence type="ECO:0000256" key="3">
    <source>
        <dbReference type="ARBA" id="ARBA00012438"/>
    </source>
</evidence>
<comment type="caution">
    <text evidence="13">The sequence shown here is derived from an EMBL/GenBank/DDBJ whole genome shotgun (WGS) entry which is preliminary data.</text>
</comment>
<dbReference type="EMBL" id="JAGTUF010000022">
    <property type="protein sequence ID" value="MBR9973373.1"/>
    <property type="molecule type" value="Genomic_DNA"/>
</dbReference>
<comment type="catalytic activity">
    <reaction evidence="1">
        <text>ATP + protein L-histidine = ADP + protein N-phospho-L-histidine.</text>
        <dbReference type="EC" id="2.7.13.3"/>
    </reaction>
</comment>
<dbReference type="Pfam" id="PF00672">
    <property type="entry name" value="HAMP"/>
    <property type="match status" value="1"/>
</dbReference>
<dbReference type="InterPro" id="IPR004358">
    <property type="entry name" value="Sig_transdc_His_kin-like_C"/>
</dbReference>
<keyword evidence="9 10" id="KW-1133">Transmembrane helix</keyword>
<dbReference type="CDD" id="cd00082">
    <property type="entry name" value="HisKA"/>
    <property type="match status" value="1"/>
</dbReference>
<feature type="transmembrane region" description="Helical" evidence="10">
    <location>
        <begin position="533"/>
        <end position="555"/>
    </location>
</feature>
<evidence type="ECO:0000313" key="13">
    <source>
        <dbReference type="EMBL" id="MBR9973373.1"/>
    </source>
</evidence>
<dbReference type="SMART" id="SM00388">
    <property type="entry name" value="HisKA"/>
    <property type="match status" value="1"/>
</dbReference>
<dbReference type="Gene3D" id="1.10.287.130">
    <property type="match status" value="1"/>
</dbReference>
<dbReference type="InterPro" id="IPR003594">
    <property type="entry name" value="HATPase_dom"/>
</dbReference>
<accession>A0ABS5IHY4</accession>
<evidence type="ECO:0000256" key="8">
    <source>
        <dbReference type="ARBA" id="ARBA00022777"/>
    </source>
</evidence>
<dbReference type="Gene3D" id="6.10.340.10">
    <property type="match status" value="1"/>
</dbReference>
<feature type="transmembrane region" description="Helical" evidence="10">
    <location>
        <begin position="12"/>
        <end position="33"/>
    </location>
</feature>
<dbReference type="CDD" id="cd06225">
    <property type="entry name" value="HAMP"/>
    <property type="match status" value="1"/>
</dbReference>
<evidence type="ECO:0000259" key="12">
    <source>
        <dbReference type="PROSITE" id="PS50885"/>
    </source>
</evidence>
<dbReference type="GO" id="GO:0016301">
    <property type="term" value="F:kinase activity"/>
    <property type="evidence" value="ECO:0007669"/>
    <property type="project" value="UniProtKB-KW"/>
</dbReference>
<comment type="subcellular location">
    <subcellularLocation>
        <location evidence="2">Cell membrane</location>
        <topology evidence="2">Multi-pass membrane protein</topology>
    </subcellularLocation>
</comment>
<evidence type="ECO:0000256" key="7">
    <source>
        <dbReference type="ARBA" id="ARBA00022692"/>
    </source>
</evidence>
<dbReference type="SUPFAM" id="SSF103190">
    <property type="entry name" value="Sensory domain-like"/>
    <property type="match status" value="1"/>
</dbReference>
<organism evidence="13 14">
    <name type="scientific">Magnetospirillum sulfuroxidans</name>
    <dbReference type="NCBI Taxonomy" id="611300"/>
    <lineage>
        <taxon>Bacteria</taxon>
        <taxon>Pseudomonadati</taxon>
        <taxon>Pseudomonadota</taxon>
        <taxon>Alphaproteobacteria</taxon>
        <taxon>Rhodospirillales</taxon>
        <taxon>Rhodospirillaceae</taxon>
        <taxon>Magnetospirillum</taxon>
    </lineage>
</organism>
<dbReference type="InterPro" id="IPR036097">
    <property type="entry name" value="HisK_dim/P_sf"/>
</dbReference>
<dbReference type="PANTHER" id="PTHR43047:SF72">
    <property type="entry name" value="OSMOSENSING HISTIDINE PROTEIN KINASE SLN1"/>
    <property type="match status" value="1"/>
</dbReference>
<protein>
    <recommendedName>
        <fullName evidence="3">histidine kinase</fullName>
        <ecNumber evidence="3">2.7.13.3</ecNumber>
    </recommendedName>
</protein>
<proteinExistence type="predicted"/>
<keyword evidence="14" id="KW-1185">Reference proteome</keyword>
<evidence type="ECO:0000256" key="6">
    <source>
        <dbReference type="ARBA" id="ARBA00022679"/>
    </source>
</evidence>
<dbReference type="PROSITE" id="PS50109">
    <property type="entry name" value="HIS_KIN"/>
    <property type="match status" value="1"/>
</dbReference>